<comment type="caution">
    <text evidence="1">The sequence shown here is derived from an EMBL/GenBank/DDBJ whole genome shotgun (WGS) entry which is preliminary data.</text>
</comment>
<keyword evidence="2" id="KW-1185">Reference proteome</keyword>
<organism evidence="1 2">
    <name type="scientific">Lactococcus termiticola</name>
    <dbReference type="NCBI Taxonomy" id="2169526"/>
    <lineage>
        <taxon>Bacteria</taxon>
        <taxon>Bacillati</taxon>
        <taxon>Bacillota</taxon>
        <taxon>Bacilli</taxon>
        <taxon>Lactobacillales</taxon>
        <taxon>Streptococcaceae</taxon>
        <taxon>Lactococcus</taxon>
    </lineage>
</organism>
<dbReference type="Proteomes" id="UP000245021">
    <property type="component" value="Unassembled WGS sequence"/>
</dbReference>
<gene>
    <name evidence="1" type="ORF">NtB2_00195</name>
</gene>
<proteinExistence type="predicted"/>
<dbReference type="EMBL" id="BFFO01000001">
    <property type="protein sequence ID" value="GBG96091.1"/>
    <property type="molecule type" value="Genomic_DNA"/>
</dbReference>
<reference evidence="1 2" key="1">
    <citation type="journal article" date="2018" name="Genome Announc.">
        <title>Draft Genome Sequence of Lactococcus sp. Strain NtB2 (JCM 32569), Isolated from the Gut of the Higher Termite Nasutitermes takasagoensis.</title>
        <authorList>
            <person name="Noda S."/>
            <person name="Aihara C."/>
            <person name="Yuki M."/>
            <person name="Ohkuma M."/>
        </authorList>
    </citation>
    <scope>NUCLEOTIDE SEQUENCE [LARGE SCALE GENOMIC DNA]</scope>
    <source>
        <strain evidence="1 2">NtB2</strain>
    </source>
</reference>
<evidence type="ECO:0000313" key="2">
    <source>
        <dbReference type="Proteomes" id="UP000245021"/>
    </source>
</evidence>
<evidence type="ECO:0000313" key="1">
    <source>
        <dbReference type="EMBL" id="GBG96091.1"/>
    </source>
</evidence>
<name>A0A2R5HIZ3_9LACT</name>
<accession>A0A2R5HIZ3</accession>
<protein>
    <submittedName>
        <fullName evidence="1">Uncharacterized protein</fullName>
    </submittedName>
</protein>
<dbReference type="AlphaFoldDB" id="A0A2R5HIZ3"/>
<sequence>MASNHISWTETALIIEPKGLGSGHLKSGLKSLKNISLERRLMKGFLTNMFGELAV</sequence>